<protein>
    <recommendedName>
        <fullName evidence="4">protein-serine/threonine phosphatase</fullName>
        <ecNumber evidence="4">3.1.3.16</ecNumber>
    </recommendedName>
</protein>
<evidence type="ECO:0000256" key="5">
    <source>
        <dbReference type="ARBA" id="ARBA00022723"/>
    </source>
</evidence>
<gene>
    <name evidence="14" type="ORF">PVAP13_8NG192200</name>
</gene>
<evidence type="ECO:0000256" key="12">
    <source>
        <dbReference type="RuleBase" id="RU003465"/>
    </source>
</evidence>
<dbReference type="EC" id="3.1.3.16" evidence="4"/>
<proteinExistence type="inferred from homology"/>
<dbReference type="GO" id="GO:0004722">
    <property type="term" value="F:protein serine/threonine phosphatase activity"/>
    <property type="evidence" value="ECO:0007669"/>
    <property type="project" value="UniProtKB-EC"/>
</dbReference>
<keyword evidence="9" id="KW-0464">Manganese</keyword>
<dbReference type="InterPro" id="IPR036457">
    <property type="entry name" value="PPM-type-like_dom_sf"/>
</dbReference>
<accession>A0A8T0P7E5</accession>
<dbReference type="GO" id="GO:0046872">
    <property type="term" value="F:metal ion binding"/>
    <property type="evidence" value="ECO:0007669"/>
    <property type="project" value="UniProtKB-KW"/>
</dbReference>
<dbReference type="EMBL" id="CM029052">
    <property type="protein sequence ID" value="KAG2556725.1"/>
    <property type="molecule type" value="Genomic_DNA"/>
</dbReference>
<name>A0A8T0P7E5_PANVG</name>
<evidence type="ECO:0000256" key="11">
    <source>
        <dbReference type="ARBA" id="ARBA00048336"/>
    </source>
</evidence>
<evidence type="ECO:0000256" key="3">
    <source>
        <dbReference type="ARBA" id="ARBA00006702"/>
    </source>
</evidence>
<evidence type="ECO:0000256" key="1">
    <source>
        <dbReference type="ARBA" id="ARBA00001936"/>
    </source>
</evidence>
<dbReference type="CDD" id="cd00143">
    <property type="entry name" value="PP2Cc"/>
    <property type="match status" value="1"/>
</dbReference>
<comment type="cofactor">
    <cofactor evidence="2">
        <name>Mg(2+)</name>
        <dbReference type="ChEBI" id="CHEBI:18420"/>
    </cofactor>
</comment>
<comment type="cofactor">
    <cofactor evidence="1">
        <name>Mn(2+)</name>
        <dbReference type="ChEBI" id="CHEBI:29035"/>
    </cofactor>
</comment>
<keyword evidence="15" id="KW-1185">Reference proteome</keyword>
<evidence type="ECO:0000256" key="2">
    <source>
        <dbReference type="ARBA" id="ARBA00001946"/>
    </source>
</evidence>
<evidence type="ECO:0000256" key="4">
    <source>
        <dbReference type="ARBA" id="ARBA00013081"/>
    </source>
</evidence>
<evidence type="ECO:0000313" key="15">
    <source>
        <dbReference type="Proteomes" id="UP000823388"/>
    </source>
</evidence>
<evidence type="ECO:0000256" key="10">
    <source>
        <dbReference type="ARBA" id="ARBA00047761"/>
    </source>
</evidence>
<dbReference type="SUPFAM" id="SSF81606">
    <property type="entry name" value="PP2C-like"/>
    <property type="match status" value="1"/>
</dbReference>
<keyword evidence="8 12" id="KW-0904">Protein phosphatase</keyword>
<comment type="catalytic activity">
    <reaction evidence="10">
        <text>O-phospho-L-seryl-[protein] + H2O = L-seryl-[protein] + phosphate</text>
        <dbReference type="Rhea" id="RHEA:20629"/>
        <dbReference type="Rhea" id="RHEA-COMP:9863"/>
        <dbReference type="Rhea" id="RHEA-COMP:11604"/>
        <dbReference type="ChEBI" id="CHEBI:15377"/>
        <dbReference type="ChEBI" id="CHEBI:29999"/>
        <dbReference type="ChEBI" id="CHEBI:43474"/>
        <dbReference type="ChEBI" id="CHEBI:83421"/>
        <dbReference type="EC" id="3.1.3.16"/>
    </reaction>
</comment>
<feature type="domain" description="PPM-type phosphatase" evidence="13">
    <location>
        <begin position="151"/>
        <end position="423"/>
    </location>
</feature>
<dbReference type="Pfam" id="PF00481">
    <property type="entry name" value="PP2C"/>
    <property type="match status" value="1"/>
</dbReference>
<organism evidence="14 15">
    <name type="scientific">Panicum virgatum</name>
    <name type="common">Blackwell switchgrass</name>
    <dbReference type="NCBI Taxonomy" id="38727"/>
    <lineage>
        <taxon>Eukaryota</taxon>
        <taxon>Viridiplantae</taxon>
        <taxon>Streptophyta</taxon>
        <taxon>Embryophyta</taxon>
        <taxon>Tracheophyta</taxon>
        <taxon>Spermatophyta</taxon>
        <taxon>Magnoliopsida</taxon>
        <taxon>Liliopsida</taxon>
        <taxon>Poales</taxon>
        <taxon>Poaceae</taxon>
        <taxon>PACMAD clade</taxon>
        <taxon>Panicoideae</taxon>
        <taxon>Panicodae</taxon>
        <taxon>Paniceae</taxon>
        <taxon>Panicinae</taxon>
        <taxon>Panicum</taxon>
        <taxon>Panicum sect. Hiantes</taxon>
    </lineage>
</organism>
<dbReference type="PROSITE" id="PS51746">
    <property type="entry name" value="PPM_2"/>
    <property type="match status" value="1"/>
</dbReference>
<evidence type="ECO:0000256" key="7">
    <source>
        <dbReference type="ARBA" id="ARBA00022842"/>
    </source>
</evidence>
<evidence type="ECO:0000256" key="6">
    <source>
        <dbReference type="ARBA" id="ARBA00022801"/>
    </source>
</evidence>
<reference evidence="14" key="1">
    <citation type="submission" date="2020-05" db="EMBL/GenBank/DDBJ databases">
        <title>WGS assembly of Panicum virgatum.</title>
        <authorList>
            <person name="Lovell J.T."/>
            <person name="Jenkins J."/>
            <person name="Shu S."/>
            <person name="Juenger T.E."/>
            <person name="Schmutz J."/>
        </authorList>
    </citation>
    <scope>NUCLEOTIDE SEQUENCE</scope>
    <source>
        <strain evidence="14">AP13</strain>
    </source>
</reference>
<dbReference type="Proteomes" id="UP000823388">
    <property type="component" value="Chromosome 8N"/>
</dbReference>
<sequence length="428" mass="44212">MMPYSTVRFFCSVVAAFARLVRELRKAVAMAASSSSAAAVSPPVGLIAAAPLPLRRKKLLAALAPPQPQPPVVARPAEVCDAAAGVSVAGVVDQQPQQAESKRKKTSAWSARGRPSRLVIPVADDAGELAAGWGAAAAAATEADVVVEGEGFWVASRAGPRHSMEDAYSVVTHKNGGDSQLAFYGVFDGHGGRGAVDFVSQRLGENVVSAVLAAGSEARDEAPSAAEEDDDAVSAAIRAAYLATDSELLAQHQQGASAGGACAATALVRGSDLYVAHLGDCRAVLSRGGGVAAALTADHTCAAEGERARIERGGGFVSRSGSGVWRVQGSLAVSRAFGDSGLKRWVLAEPAVARVPLRAGCEFLVVASDGLWDKVSNQEAVDVVSRSRNAAATSSVARSCVELVDMARRRGSRDDVTVMVIDLERFVR</sequence>
<dbReference type="FunFam" id="3.60.40.10:FF:000079">
    <property type="entry name" value="Probable protein phosphatase 2C 74"/>
    <property type="match status" value="1"/>
</dbReference>
<dbReference type="InterPro" id="IPR000222">
    <property type="entry name" value="PP2C_BS"/>
</dbReference>
<keyword evidence="5" id="KW-0479">Metal-binding</keyword>
<dbReference type="PROSITE" id="PS01032">
    <property type="entry name" value="PPM_1"/>
    <property type="match status" value="1"/>
</dbReference>
<dbReference type="InterPro" id="IPR015655">
    <property type="entry name" value="PP2C"/>
</dbReference>
<dbReference type="AlphaFoldDB" id="A0A8T0P7E5"/>
<comment type="catalytic activity">
    <reaction evidence="11">
        <text>O-phospho-L-threonyl-[protein] + H2O = L-threonyl-[protein] + phosphate</text>
        <dbReference type="Rhea" id="RHEA:47004"/>
        <dbReference type="Rhea" id="RHEA-COMP:11060"/>
        <dbReference type="Rhea" id="RHEA-COMP:11605"/>
        <dbReference type="ChEBI" id="CHEBI:15377"/>
        <dbReference type="ChEBI" id="CHEBI:30013"/>
        <dbReference type="ChEBI" id="CHEBI:43474"/>
        <dbReference type="ChEBI" id="CHEBI:61977"/>
        <dbReference type="EC" id="3.1.3.16"/>
    </reaction>
</comment>
<dbReference type="Gene3D" id="3.60.40.10">
    <property type="entry name" value="PPM-type phosphatase domain"/>
    <property type="match status" value="1"/>
</dbReference>
<keyword evidence="6 12" id="KW-0378">Hydrolase</keyword>
<evidence type="ECO:0000256" key="8">
    <source>
        <dbReference type="ARBA" id="ARBA00022912"/>
    </source>
</evidence>
<comment type="similarity">
    <text evidence="3 12">Belongs to the PP2C family.</text>
</comment>
<dbReference type="InterPro" id="IPR001932">
    <property type="entry name" value="PPM-type_phosphatase-like_dom"/>
</dbReference>
<comment type="caution">
    <text evidence="14">The sequence shown here is derived from an EMBL/GenBank/DDBJ whole genome shotgun (WGS) entry which is preliminary data.</text>
</comment>
<evidence type="ECO:0000256" key="9">
    <source>
        <dbReference type="ARBA" id="ARBA00023211"/>
    </source>
</evidence>
<evidence type="ECO:0000313" key="14">
    <source>
        <dbReference type="EMBL" id="KAG2556725.1"/>
    </source>
</evidence>
<keyword evidence="7" id="KW-0460">Magnesium</keyword>
<dbReference type="SMART" id="SM00332">
    <property type="entry name" value="PP2Cc"/>
    <property type="match status" value="1"/>
</dbReference>
<evidence type="ECO:0000259" key="13">
    <source>
        <dbReference type="PROSITE" id="PS51746"/>
    </source>
</evidence>
<dbReference type="PANTHER" id="PTHR47992">
    <property type="entry name" value="PROTEIN PHOSPHATASE"/>
    <property type="match status" value="1"/>
</dbReference>